<keyword evidence="18" id="KW-1185">Reference proteome</keyword>
<evidence type="ECO:0000256" key="11">
    <source>
        <dbReference type="ARBA" id="ARBA00039108"/>
    </source>
</evidence>
<evidence type="ECO:0000256" key="13">
    <source>
        <dbReference type="ARBA" id="ARBA00042443"/>
    </source>
</evidence>
<dbReference type="InterPro" id="IPR013792">
    <property type="entry name" value="RNA3'P_cycl/enolpyr_Trfase_a/b"/>
</dbReference>
<dbReference type="GO" id="GO:0009252">
    <property type="term" value="P:peptidoglycan biosynthetic process"/>
    <property type="evidence" value="ECO:0007669"/>
    <property type="project" value="UniProtKB-KW"/>
</dbReference>
<dbReference type="AlphaFoldDB" id="A0A6I0FJK2"/>
<dbReference type="Pfam" id="PF00275">
    <property type="entry name" value="EPSP_synthase"/>
    <property type="match status" value="1"/>
</dbReference>
<evidence type="ECO:0000256" key="4">
    <source>
        <dbReference type="ARBA" id="ARBA00022618"/>
    </source>
</evidence>
<dbReference type="OrthoDB" id="2082536at2"/>
<dbReference type="PANTHER" id="PTHR43783:SF1">
    <property type="entry name" value="UDP-N-ACETYLGLUCOSAMINE 1-CARBOXYVINYLTRANSFERASE"/>
    <property type="match status" value="1"/>
</dbReference>
<dbReference type="Proteomes" id="UP000432715">
    <property type="component" value="Unassembled WGS sequence"/>
</dbReference>
<evidence type="ECO:0000256" key="7">
    <source>
        <dbReference type="ARBA" id="ARBA00022984"/>
    </source>
</evidence>
<comment type="similarity">
    <text evidence="10">Belongs to the EPSP synthase family. MurA subfamily.</text>
</comment>
<comment type="caution">
    <text evidence="17">The sequence shown here is derived from an EMBL/GenBank/DDBJ whole genome shotgun (WGS) entry which is preliminary data.</text>
</comment>
<sequence>MSRYEILGGNKLVGEVKVSGAKNSVLPILAATILNGGMNVVHDIPRLSDVITMTKILRSVGCKVRRENNALVVDSKGLNNYEVPEGLVREMRSSIIFLGAMLSRYGKVKISYPGG</sequence>
<evidence type="ECO:0000256" key="5">
    <source>
        <dbReference type="ARBA" id="ARBA00022679"/>
    </source>
</evidence>
<name>A0A6I0FJK2_9FIRM</name>
<keyword evidence="6" id="KW-0133">Cell shape</keyword>
<comment type="pathway">
    <text evidence="2">Cell wall biogenesis; peptidoglycan biosynthesis.</text>
</comment>
<evidence type="ECO:0000256" key="14">
    <source>
        <dbReference type="ARBA" id="ARBA00042842"/>
    </source>
</evidence>
<dbReference type="GO" id="GO:0005737">
    <property type="term" value="C:cytoplasm"/>
    <property type="evidence" value="ECO:0007669"/>
    <property type="project" value="UniProtKB-SubCell"/>
</dbReference>
<proteinExistence type="inferred from homology"/>
<dbReference type="Gene3D" id="3.65.10.10">
    <property type="entry name" value="Enolpyruvate transferase domain"/>
    <property type="match status" value="2"/>
</dbReference>
<dbReference type="RefSeq" id="WP_151859815.1">
    <property type="nucleotide sequence ID" value="NZ_WBZC01000004.1"/>
</dbReference>
<accession>A0A6I0FJK2</accession>
<evidence type="ECO:0000256" key="15">
    <source>
        <dbReference type="ARBA" id="ARBA00047527"/>
    </source>
</evidence>
<evidence type="ECO:0000256" key="3">
    <source>
        <dbReference type="ARBA" id="ARBA00022490"/>
    </source>
</evidence>
<dbReference type="EMBL" id="WBZC01000004">
    <property type="protein sequence ID" value="KAB3538588.1"/>
    <property type="molecule type" value="Genomic_DNA"/>
</dbReference>
<organism evidence="17 18">
    <name type="scientific">Alkaliphilus pronyensis</name>
    <dbReference type="NCBI Taxonomy" id="1482732"/>
    <lineage>
        <taxon>Bacteria</taxon>
        <taxon>Bacillati</taxon>
        <taxon>Bacillota</taxon>
        <taxon>Clostridia</taxon>
        <taxon>Peptostreptococcales</taxon>
        <taxon>Natronincolaceae</taxon>
        <taxon>Alkaliphilus</taxon>
    </lineage>
</organism>
<dbReference type="GO" id="GO:0008360">
    <property type="term" value="P:regulation of cell shape"/>
    <property type="evidence" value="ECO:0007669"/>
    <property type="project" value="UniProtKB-KW"/>
</dbReference>
<evidence type="ECO:0000256" key="10">
    <source>
        <dbReference type="ARBA" id="ARBA00038367"/>
    </source>
</evidence>
<evidence type="ECO:0000256" key="9">
    <source>
        <dbReference type="ARBA" id="ARBA00023316"/>
    </source>
</evidence>
<feature type="domain" description="Enolpyruvate transferase" evidence="16">
    <location>
        <begin position="8"/>
        <end position="112"/>
    </location>
</feature>
<dbReference type="InterPro" id="IPR001986">
    <property type="entry name" value="Enolpyruvate_Tfrase_dom"/>
</dbReference>
<protein>
    <recommendedName>
        <fullName evidence="12">UDP-N-acetylglucosamine 1-carboxyvinyltransferase</fullName>
        <ecNumber evidence="11">2.5.1.7</ecNumber>
    </recommendedName>
    <alternativeName>
        <fullName evidence="13">Enoylpyruvate transferase</fullName>
    </alternativeName>
    <alternativeName>
        <fullName evidence="14">UDP-N-acetylglucosamine enolpyruvyl transferase</fullName>
    </alternativeName>
</protein>
<keyword evidence="8" id="KW-0131">Cell cycle</keyword>
<evidence type="ECO:0000256" key="2">
    <source>
        <dbReference type="ARBA" id="ARBA00004752"/>
    </source>
</evidence>
<keyword evidence="7" id="KW-0573">Peptidoglycan synthesis</keyword>
<comment type="catalytic activity">
    <reaction evidence="15">
        <text>phosphoenolpyruvate + UDP-N-acetyl-alpha-D-glucosamine = UDP-N-acetyl-3-O-(1-carboxyvinyl)-alpha-D-glucosamine + phosphate</text>
        <dbReference type="Rhea" id="RHEA:18681"/>
        <dbReference type="ChEBI" id="CHEBI:43474"/>
        <dbReference type="ChEBI" id="CHEBI:57705"/>
        <dbReference type="ChEBI" id="CHEBI:58702"/>
        <dbReference type="ChEBI" id="CHEBI:68483"/>
        <dbReference type="EC" id="2.5.1.7"/>
    </reaction>
</comment>
<dbReference type="InterPro" id="IPR036968">
    <property type="entry name" value="Enolpyruvate_Tfrase_sf"/>
</dbReference>
<keyword evidence="3" id="KW-0963">Cytoplasm</keyword>
<comment type="subcellular location">
    <subcellularLocation>
        <location evidence="1">Cytoplasm</location>
    </subcellularLocation>
</comment>
<keyword evidence="9" id="KW-0961">Cell wall biogenesis/degradation</keyword>
<reference evidence="17 18" key="1">
    <citation type="submission" date="2019-10" db="EMBL/GenBank/DDBJ databases">
        <title>Alkaliphilus serpentinus sp. nov. and Alkaliphilus pronyensis sp. nov., two novel anaerobic alkaliphilic species isolated from the serpentinized-hosted hydrothermal field of the Prony Bay (New Caledonia).</title>
        <authorList>
            <person name="Postec A."/>
        </authorList>
    </citation>
    <scope>NUCLEOTIDE SEQUENCE [LARGE SCALE GENOMIC DNA]</scope>
    <source>
        <strain evidence="17 18">LacV</strain>
    </source>
</reference>
<dbReference type="InterPro" id="IPR050068">
    <property type="entry name" value="MurA_subfamily"/>
</dbReference>
<dbReference type="EC" id="2.5.1.7" evidence="11"/>
<dbReference type="GO" id="GO:0071555">
    <property type="term" value="P:cell wall organization"/>
    <property type="evidence" value="ECO:0007669"/>
    <property type="project" value="UniProtKB-KW"/>
</dbReference>
<evidence type="ECO:0000313" key="17">
    <source>
        <dbReference type="EMBL" id="KAB3538588.1"/>
    </source>
</evidence>
<evidence type="ECO:0000256" key="6">
    <source>
        <dbReference type="ARBA" id="ARBA00022960"/>
    </source>
</evidence>
<evidence type="ECO:0000259" key="16">
    <source>
        <dbReference type="Pfam" id="PF00275"/>
    </source>
</evidence>
<evidence type="ECO:0000256" key="1">
    <source>
        <dbReference type="ARBA" id="ARBA00004496"/>
    </source>
</evidence>
<evidence type="ECO:0000313" key="18">
    <source>
        <dbReference type="Proteomes" id="UP000432715"/>
    </source>
</evidence>
<dbReference type="PANTHER" id="PTHR43783">
    <property type="entry name" value="UDP-N-ACETYLGLUCOSAMINE 1-CARBOXYVINYLTRANSFERASE"/>
    <property type="match status" value="1"/>
</dbReference>
<evidence type="ECO:0000256" key="8">
    <source>
        <dbReference type="ARBA" id="ARBA00023306"/>
    </source>
</evidence>
<dbReference type="GO" id="GO:0008760">
    <property type="term" value="F:UDP-N-acetylglucosamine 1-carboxyvinyltransferase activity"/>
    <property type="evidence" value="ECO:0007669"/>
    <property type="project" value="UniProtKB-EC"/>
</dbReference>
<dbReference type="GO" id="GO:0051301">
    <property type="term" value="P:cell division"/>
    <property type="evidence" value="ECO:0007669"/>
    <property type="project" value="UniProtKB-KW"/>
</dbReference>
<gene>
    <name evidence="17" type="ORF">F8154_01465</name>
</gene>
<keyword evidence="5 17" id="KW-0808">Transferase</keyword>
<evidence type="ECO:0000256" key="12">
    <source>
        <dbReference type="ARBA" id="ARBA00039754"/>
    </source>
</evidence>
<keyword evidence="4" id="KW-0132">Cell division</keyword>
<dbReference type="SUPFAM" id="SSF55205">
    <property type="entry name" value="EPT/RTPC-like"/>
    <property type="match status" value="1"/>
</dbReference>